<dbReference type="EMBL" id="SGXA01000006">
    <property type="protein sequence ID" value="RZS65220.1"/>
    <property type="molecule type" value="Genomic_DNA"/>
</dbReference>
<dbReference type="PANTHER" id="PTHR33993:SF2">
    <property type="entry name" value="VOC DOMAIN-CONTAINING PROTEIN"/>
    <property type="match status" value="1"/>
</dbReference>
<dbReference type="RefSeq" id="WP_207234356.1">
    <property type="nucleotide sequence ID" value="NZ_CP042431.1"/>
</dbReference>
<evidence type="ECO:0000313" key="2">
    <source>
        <dbReference type="EMBL" id="RZS65220.1"/>
    </source>
</evidence>
<dbReference type="CDD" id="cd07247">
    <property type="entry name" value="SgaA_N_like"/>
    <property type="match status" value="1"/>
</dbReference>
<dbReference type="InterPro" id="IPR029068">
    <property type="entry name" value="Glyas_Bleomycin-R_OHBP_Dase"/>
</dbReference>
<sequence>MERETAPIRRSVNSYGMTGKMLNWFELPVSDFQRAKQFYEQILNIRMDTEDAGAYKMGFFPFQNGKPAGCITHGYGCIPDNTGTLIYLNGNPDLSIILARVEAAGGRILLPKTAVGANFGYFAHFEDTEGNKVGLHSEN</sequence>
<dbReference type="Pfam" id="PF00903">
    <property type="entry name" value="Glyoxalase"/>
    <property type="match status" value="1"/>
</dbReference>
<dbReference type="PROSITE" id="PS51819">
    <property type="entry name" value="VOC"/>
    <property type="match status" value="1"/>
</dbReference>
<organism evidence="2 3">
    <name type="scientific">Pseudobacter ginsenosidimutans</name>
    <dbReference type="NCBI Taxonomy" id="661488"/>
    <lineage>
        <taxon>Bacteria</taxon>
        <taxon>Pseudomonadati</taxon>
        <taxon>Bacteroidota</taxon>
        <taxon>Chitinophagia</taxon>
        <taxon>Chitinophagales</taxon>
        <taxon>Chitinophagaceae</taxon>
        <taxon>Pseudobacter</taxon>
    </lineage>
</organism>
<dbReference type="InterPro" id="IPR037523">
    <property type="entry name" value="VOC_core"/>
</dbReference>
<reference evidence="2 3" key="1">
    <citation type="submission" date="2019-02" db="EMBL/GenBank/DDBJ databases">
        <title>Genomic Encyclopedia of Type Strains, Phase IV (KMG-IV): sequencing the most valuable type-strain genomes for metagenomic binning, comparative biology and taxonomic classification.</title>
        <authorList>
            <person name="Goeker M."/>
        </authorList>
    </citation>
    <scope>NUCLEOTIDE SEQUENCE [LARGE SCALE GENOMIC DNA]</scope>
    <source>
        <strain evidence="2 3">DSM 18116</strain>
    </source>
</reference>
<dbReference type="SUPFAM" id="SSF54593">
    <property type="entry name" value="Glyoxalase/Bleomycin resistance protein/Dihydroxybiphenyl dioxygenase"/>
    <property type="match status" value="1"/>
</dbReference>
<name>A0A4V2EZ46_9BACT</name>
<comment type="caution">
    <text evidence="2">The sequence shown here is derived from an EMBL/GenBank/DDBJ whole genome shotgun (WGS) entry which is preliminary data.</text>
</comment>
<dbReference type="AlphaFoldDB" id="A0A4V2EZ46"/>
<protein>
    <recommendedName>
        <fullName evidence="1">VOC domain-containing protein</fullName>
    </recommendedName>
</protein>
<dbReference type="PANTHER" id="PTHR33993">
    <property type="entry name" value="GLYOXALASE-RELATED"/>
    <property type="match status" value="1"/>
</dbReference>
<feature type="domain" description="VOC" evidence="1">
    <location>
        <begin position="21"/>
        <end position="138"/>
    </location>
</feature>
<accession>A0A4V2EZ46</accession>
<dbReference type="Proteomes" id="UP000293874">
    <property type="component" value="Unassembled WGS sequence"/>
</dbReference>
<evidence type="ECO:0000313" key="3">
    <source>
        <dbReference type="Proteomes" id="UP000293874"/>
    </source>
</evidence>
<dbReference type="InterPro" id="IPR052164">
    <property type="entry name" value="Anthracycline_SecMetBiosynth"/>
</dbReference>
<dbReference type="InterPro" id="IPR004360">
    <property type="entry name" value="Glyas_Fos-R_dOase_dom"/>
</dbReference>
<proteinExistence type="predicted"/>
<evidence type="ECO:0000259" key="1">
    <source>
        <dbReference type="PROSITE" id="PS51819"/>
    </source>
</evidence>
<dbReference type="Gene3D" id="3.10.180.10">
    <property type="entry name" value="2,3-Dihydroxybiphenyl 1,2-Dioxygenase, domain 1"/>
    <property type="match status" value="1"/>
</dbReference>
<gene>
    <name evidence="2" type="ORF">EV199_5977</name>
</gene>
<keyword evidence="3" id="KW-1185">Reference proteome</keyword>